<evidence type="ECO:0000313" key="9">
    <source>
        <dbReference type="Proteomes" id="UP001251528"/>
    </source>
</evidence>
<dbReference type="AlphaFoldDB" id="A0AAJ0CNR9"/>
<dbReference type="EMBL" id="JASWJB010000179">
    <property type="protein sequence ID" value="KAK2594141.1"/>
    <property type="molecule type" value="Genomic_DNA"/>
</dbReference>
<reference evidence="8" key="1">
    <citation type="submission" date="2023-06" db="EMBL/GenBank/DDBJ databases">
        <title>Conoideocrella luteorostrata (Hypocreales: Clavicipitaceae), a potential biocontrol fungus for elongate hemlock scale in United States Christmas tree production areas.</title>
        <authorList>
            <person name="Barrett H."/>
            <person name="Lovett B."/>
            <person name="Macias A.M."/>
            <person name="Stajich J.E."/>
            <person name="Kasson M.T."/>
        </authorList>
    </citation>
    <scope>NUCLEOTIDE SEQUENCE</scope>
    <source>
        <strain evidence="8">ARSEF 14590</strain>
    </source>
</reference>
<evidence type="ECO:0000256" key="5">
    <source>
        <dbReference type="ARBA" id="ARBA00023242"/>
    </source>
</evidence>
<keyword evidence="7" id="KW-0812">Transmembrane</keyword>
<gene>
    <name evidence="8" type="ORF">QQS21_008140</name>
</gene>
<keyword evidence="7" id="KW-1133">Transmembrane helix</keyword>
<dbReference type="PANTHER" id="PTHR31845">
    <property type="entry name" value="FINGER DOMAIN PROTEIN, PUTATIVE-RELATED"/>
    <property type="match status" value="1"/>
</dbReference>
<dbReference type="GO" id="GO:0000976">
    <property type="term" value="F:transcription cis-regulatory region binding"/>
    <property type="evidence" value="ECO:0007669"/>
    <property type="project" value="TreeGrafter"/>
</dbReference>
<evidence type="ECO:0000256" key="1">
    <source>
        <dbReference type="ARBA" id="ARBA00004123"/>
    </source>
</evidence>
<dbReference type="GO" id="GO:0000981">
    <property type="term" value="F:DNA-binding transcription factor activity, RNA polymerase II-specific"/>
    <property type="evidence" value="ECO:0007669"/>
    <property type="project" value="TreeGrafter"/>
</dbReference>
<evidence type="ECO:0008006" key="10">
    <source>
        <dbReference type="Google" id="ProtNLM"/>
    </source>
</evidence>
<evidence type="ECO:0000256" key="4">
    <source>
        <dbReference type="ARBA" id="ARBA00023163"/>
    </source>
</evidence>
<accession>A0AAJ0CNR9</accession>
<evidence type="ECO:0000256" key="7">
    <source>
        <dbReference type="SAM" id="Phobius"/>
    </source>
</evidence>
<keyword evidence="7" id="KW-0472">Membrane</keyword>
<evidence type="ECO:0000256" key="3">
    <source>
        <dbReference type="ARBA" id="ARBA00023125"/>
    </source>
</evidence>
<sequence>MRKRISKKTATSRTAQLEEKIEDLVSMLRATHDQGTRPSQSNPSMLSTSSPSYTSRLDSLAAAATADPSRQNIKEKSAIGDNYHYLGLTSNAPTSRGSTCLRDLDKRPEPTSQEAEAYLAKFRNWLHGAPFMHIPIELTAETLKHEKPFLWICIMNLCSMSYPQQRILREKVRQEIAERVVLNHERSMDLLQGLIAFITWATMNTGPGMKPFVLLYAALAQSIAFDMGLTRSPFEDQQSTMYFKIWSTRTPPPPKVRTMEERRAILGLWLTISITTGFIGKMETLAWTPHMEECLQVLERQNEAKTDIVLVTMVRIQLIGEEVQKLTREKPMDPGEIPAYIFKPGLISRLDDIRVRLPDHLAKNIHILMLLHSTEALVHSIGIFTSQGIPESLRINSLYSCARSAKVFYDAFFTLPPIQVAGLPFAAYVSMSHVQATLYRLTIVEDPAWDKEIMRSTVDLLYLLDKTIELFYQADEVYPIRTDDQDGTLFTKGAKILRNLRNSWEPVLAPYLRDASLPTPNSQGAIVNNGPQTMDATAGLVMGDGVTGDPGAGLDLTDVTWMSDIFGPWEY</sequence>
<dbReference type="InterPro" id="IPR051089">
    <property type="entry name" value="prtT"/>
</dbReference>
<feature type="region of interest" description="Disordered" evidence="6">
    <location>
        <begin position="28"/>
        <end position="53"/>
    </location>
</feature>
<dbReference type="GO" id="GO:0005634">
    <property type="term" value="C:nucleus"/>
    <property type="evidence" value="ECO:0007669"/>
    <property type="project" value="UniProtKB-SubCell"/>
</dbReference>
<keyword evidence="2" id="KW-0805">Transcription regulation</keyword>
<feature type="compositionally biased region" description="Low complexity" evidence="6">
    <location>
        <begin position="38"/>
        <end position="53"/>
    </location>
</feature>
<organism evidence="8 9">
    <name type="scientific">Conoideocrella luteorostrata</name>
    <dbReference type="NCBI Taxonomy" id="1105319"/>
    <lineage>
        <taxon>Eukaryota</taxon>
        <taxon>Fungi</taxon>
        <taxon>Dikarya</taxon>
        <taxon>Ascomycota</taxon>
        <taxon>Pezizomycotina</taxon>
        <taxon>Sordariomycetes</taxon>
        <taxon>Hypocreomycetidae</taxon>
        <taxon>Hypocreales</taxon>
        <taxon>Clavicipitaceae</taxon>
        <taxon>Conoideocrella</taxon>
    </lineage>
</organism>
<protein>
    <recommendedName>
        <fullName evidence="10">Transcription factor domain-containing protein</fullName>
    </recommendedName>
</protein>
<name>A0AAJ0CNR9_9HYPO</name>
<comment type="subcellular location">
    <subcellularLocation>
        <location evidence="1">Nucleus</location>
    </subcellularLocation>
</comment>
<feature type="transmembrane region" description="Helical" evidence="7">
    <location>
        <begin position="264"/>
        <end position="282"/>
    </location>
</feature>
<proteinExistence type="predicted"/>
<evidence type="ECO:0000256" key="6">
    <source>
        <dbReference type="SAM" id="MobiDB-lite"/>
    </source>
</evidence>
<evidence type="ECO:0000313" key="8">
    <source>
        <dbReference type="EMBL" id="KAK2594141.1"/>
    </source>
</evidence>
<keyword evidence="5" id="KW-0539">Nucleus</keyword>
<keyword evidence="3" id="KW-0238">DNA-binding</keyword>
<evidence type="ECO:0000256" key="2">
    <source>
        <dbReference type="ARBA" id="ARBA00023015"/>
    </source>
</evidence>
<dbReference type="Proteomes" id="UP001251528">
    <property type="component" value="Unassembled WGS sequence"/>
</dbReference>
<keyword evidence="9" id="KW-1185">Reference proteome</keyword>
<dbReference type="PANTHER" id="PTHR31845:SF32">
    <property type="entry name" value="MISCELLANEOUS ZN(II)2CYS6 TRANSCRIPTION FACTOR (EUROFUNG)-RELATED"/>
    <property type="match status" value="1"/>
</dbReference>
<comment type="caution">
    <text evidence="8">The sequence shown here is derived from an EMBL/GenBank/DDBJ whole genome shotgun (WGS) entry which is preliminary data.</text>
</comment>
<keyword evidence="4" id="KW-0804">Transcription</keyword>